<proteinExistence type="predicted"/>
<sequence>MARGLRAQVLPTVCSHRRRVPPRIRYTIKIKGILEENSTQEVVTHKLLKKISAAGEADLSNKVKAMLTRIQASGMDPFGWGLHYGARHFNNAT</sequence>
<reference evidence="2 3" key="1">
    <citation type="submission" date="2017-06" db="EMBL/GenBank/DDBJ databases">
        <title>Complete genome sequence of Paenibacillus donghaensis KCTC 13049T isolated from East Sea sediment, South Korea.</title>
        <authorList>
            <person name="Jung B.K."/>
            <person name="Hong S.-J."/>
            <person name="Shin J.-H."/>
        </authorList>
    </citation>
    <scope>NUCLEOTIDE SEQUENCE [LARGE SCALE GENOMIC DNA]</scope>
    <source>
        <strain evidence="2 3">KCTC 13049</strain>
    </source>
</reference>
<dbReference type="Proteomes" id="UP000249890">
    <property type="component" value="Chromosome"/>
</dbReference>
<protein>
    <recommendedName>
        <fullName evidence="1">Spore germination GerAC-like C-terminal domain-containing protein</fullName>
    </recommendedName>
</protein>
<organism evidence="2 3">
    <name type="scientific">Paenibacillus donghaensis</name>
    <dbReference type="NCBI Taxonomy" id="414771"/>
    <lineage>
        <taxon>Bacteria</taxon>
        <taxon>Bacillati</taxon>
        <taxon>Bacillota</taxon>
        <taxon>Bacilli</taxon>
        <taxon>Bacillales</taxon>
        <taxon>Paenibacillaceae</taxon>
        <taxon>Paenibacillus</taxon>
    </lineage>
</organism>
<accession>A0A2Z2KWS4</accession>
<dbReference type="InterPro" id="IPR046953">
    <property type="entry name" value="Spore_GerAC-like_C"/>
</dbReference>
<evidence type="ECO:0000313" key="3">
    <source>
        <dbReference type="Proteomes" id="UP000249890"/>
    </source>
</evidence>
<dbReference type="Pfam" id="PF05504">
    <property type="entry name" value="Spore_GerAC"/>
    <property type="match status" value="1"/>
</dbReference>
<dbReference type="AlphaFoldDB" id="A0A2Z2KWS4"/>
<feature type="domain" description="Spore germination GerAC-like C-terminal" evidence="1">
    <location>
        <begin position="21"/>
        <end position="88"/>
    </location>
</feature>
<dbReference type="EMBL" id="CP021780">
    <property type="protein sequence ID" value="ASA24588.1"/>
    <property type="molecule type" value="Genomic_DNA"/>
</dbReference>
<dbReference type="Gene3D" id="3.30.300.210">
    <property type="entry name" value="Nutrient germinant receptor protein C, domain 3"/>
    <property type="match status" value="1"/>
</dbReference>
<evidence type="ECO:0000313" key="2">
    <source>
        <dbReference type="EMBL" id="ASA24588.1"/>
    </source>
</evidence>
<dbReference type="KEGG" id="pdh:B9T62_29845"/>
<evidence type="ECO:0000259" key="1">
    <source>
        <dbReference type="Pfam" id="PF05504"/>
    </source>
</evidence>
<gene>
    <name evidence="2" type="ORF">B9T62_29845</name>
</gene>
<name>A0A2Z2KWS4_9BACL</name>
<keyword evidence="3" id="KW-1185">Reference proteome</keyword>
<dbReference type="InterPro" id="IPR038501">
    <property type="entry name" value="Spore_GerAC_C_sf"/>
</dbReference>